<evidence type="ECO:0000256" key="1">
    <source>
        <dbReference type="SAM" id="MobiDB-lite"/>
    </source>
</evidence>
<gene>
    <name evidence="2" type="ORF">AMECASPLE_021197</name>
</gene>
<name>A0ABV0Y3R6_9TELE</name>
<evidence type="ECO:0000313" key="3">
    <source>
        <dbReference type="Proteomes" id="UP001469553"/>
    </source>
</evidence>
<feature type="compositionally biased region" description="Low complexity" evidence="1">
    <location>
        <begin position="57"/>
        <end position="69"/>
    </location>
</feature>
<evidence type="ECO:0000313" key="2">
    <source>
        <dbReference type="EMBL" id="MEQ2288289.1"/>
    </source>
</evidence>
<dbReference type="Proteomes" id="UP001469553">
    <property type="component" value="Unassembled WGS sequence"/>
</dbReference>
<feature type="compositionally biased region" description="Low complexity" evidence="1">
    <location>
        <begin position="91"/>
        <end position="101"/>
    </location>
</feature>
<dbReference type="EMBL" id="JAHRIP010020624">
    <property type="protein sequence ID" value="MEQ2288289.1"/>
    <property type="molecule type" value="Genomic_DNA"/>
</dbReference>
<reference evidence="2 3" key="1">
    <citation type="submission" date="2021-06" db="EMBL/GenBank/DDBJ databases">
        <authorList>
            <person name="Palmer J.M."/>
        </authorList>
    </citation>
    <scope>NUCLEOTIDE SEQUENCE [LARGE SCALE GENOMIC DNA]</scope>
    <source>
        <strain evidence="2 3">AS_MEX2019</strain>
        <tissue evidence="2">Muscle</tissue>
    </source>
</reference>
<accession>A0ABV0Y3R6</accession>
<sequence length="122" mass="12815">MHQVTHARTPHLPLIRDRVAGAADSAETPRRPSLQTTPPAPPVAAQGVPRPAERHSPSSVSWVVPWTSSRWDVPGTPPEEGIQEASSIDARGTSTGSSRCGGPPPALGPSRMADLLTYISKG</sequence>
<keyword evidence="3" id="KW-1185">Reference proteome</keyword>
<proteinExistence type="predicted"/>
<organism evidence="2 3">
    <name type="scientific">Ameca splendens</name>
    <dbReference type="NCBI Taxonomy" id="208324"/>
    <lineage>
        <taxon>Eukaryota</taxon>
        <taxon>Metazoa</taxon>
        <taxon>Chordata</taxon>
        <taxon>Craniata</taxon>
        <taxon>Vertebrata</taxon>
        <taxon>Euteleostomi</taxon>
        <taxon>Actinopterygii</taxon>
        <taxon>Neopterygii</taxon>
        <taxon>Teleostei</taxon>
        <taxon>Neoteleostei</taxon>
        <taxon>Acanthomorphata</taxon>
        <taxon>Ovalentaria</taxon>
        <taxon>Atherinomorphae</taxon>
        <taxon>Cyprinodontiformes</taxon>
        <taxon>Goodeidae</taxon>
        <taxon>Ameca</taxon>
    </lineage>
</organism>
<comment type="caution">
    <text evidence="2">The sequence shown here is derived from an EMBL/GenBank/DDBJ whole genome shotgun (WGS) entry which is preliminary data.</text>
</comment>
<protein>
    <submittedName>
        <fullName evidence="2">Uncharacterized protein</fullName>
    </submittedName>
</protein>
<feature type="non-terminal residue" evidence="2">
    <location>
        <position position="122"/>
    </location>
</feature>
<feature type="region of interest" description="Disordered" evidence="1">
    <location>
        <begin position="1"/>
        <end position="113"/>
    </location>
</feature>